<sequence length="61" mass="7263">MAPLHQRRLPYKIYIVLFFVMSEKQVLRWRCISGAERLKIYAAERYGLRRGSYPLASSQPF</sequence>
<evidence type="ECO:0000313" key="1">
    <source>
        <dbReference type="EMBL" id="AAL64416.1"/>
    </source>
</evidence>
<dbReference type="KEGG" id="pai:PAE2756"/>
<dbReference type="HOGENOM" id="CLU_2911674_0_0_2"/>
<proteinExistence type="predicted"/>
<dbReference type="eggNOG" id="arCOG03886">
    <property type="taxonomic scope" value="Archaea"/>
</dbReference>
<protein>
    <submittedName>
        <fullName evidence="1">Conserved within P. aerophilum, degenerate</fullName>
    </submittedName>
</protein>
<dbReference type="InParanoid" id="Q8ZUJ1"/>
<dbReference type="EMBL" id="AE009441">
    <property type="protein sequence ID" value="AAL64416.1"/>
    <property type="molecule type" value="Genomic_DNA"/>
</dbReference>
<dbReference type="EnsemblBacteria" id="AAL64416">
    <property type="protein sequence ID" value="AAL64416"/>
    <property type="gene ID" value="PAE2756"/>
</dbReference>
<dbReference type="AlphaFoldDB" id="Q8ZUJ1"/>
<accession>Q8ZUJ1</accession>
<dbReference type="STRING" id="178306.PAE2756"/>
<organism evidence="1 2">
    <name type="scientific">Pyrobaculum aerophilum (strain ATCC 51768 / DSM 7523 / JCM 9630 / CIP 104966 / NBRC 100827 / IM2)</name>
    <dbReference type="NCBI Taxonomy" id="178306"/>
    <lineage>
        <taxon>Archaea</taxon>
        <taxon>Thermoproteota</taxon>
        <taxon>Thermoprotei</taxon>
        <taxon>Thermoproteales</taxon>
        <taxon>Thermoproteaceae</taxon>
        <taxon>Pyrobaculum</taxon>
    </lineage>
</organism>
<gene>
    <name evidence="1" type="ordered locus">PAE2756</name>
</gene>
<reference evidence="1 2" key="1">
    <citation type="journal article" date="2002" name="Proc. Natl. Acad. Sci. U.S.A.">
        <title>Genome sequence of the hyperthermophilic crenarchaeon Pyrobaculum aerophilum.</title>
        <authorList>
            <person name="Fitz-Gibbon S.T."/>
            <person name="Ladner H."/>
            <person name="Kim U.J."/>
            <person name="Stetter K.O."/>
            <person name="Simon M.I."/>
            <person name="Miller J.H."/>
        </authorList>
    </citation>
    <scope>NUCLEOTIDE SEQUENCE [LARGE SCALE GENOMIC DNA]</scope>
    <source>
        <strain evidence="2">ATCC 51768 / DSM 7523 / JCM 9630 / CIP 104966 / NBRC 100827 / IM2</strain>
    </source>
</reference>
<dbReference type="PATRIC" id="fig|178306.9.peg.2056"/>
<keyword evidence="2" id="KW-1185">Reference proteome</keyword>
<evidence type="ECO:0000313" key="2">
    <source>
        <dbReference type="Proteomes" id="UP000002439"/>
    </source>
</evidence>
<dbReference type="Proteomes" id="UP000002439">
    <property type="component" value="Chromosome"/>
</dbReference>
<name>Q8ZUJ1_PYRAE</name>